<dbReference type="Proteomes" id="UP000008177">
    <property type="component" value="Unplaced contigs"/>
</dbReference>
<feature type="compositionally biased region" description="Acidic residues" evidence="1">
    <location>
        <begin position="228"/>
        <end position="244"/>
    </location>
</feature>
<evidence type="ECO:0000313" key="2">
    <source>
        <dbReference type="EMBL" id="CCD43625.1"/>
    </source>
</evidence>
<gene>
    <name evidence="2" type="ORF">BofuT4_P064670.1</name>
</gene>
<dbReference type="InParanoid" id="G2XSI8"/>
<dbReference type="AlphaFoldDB" id="G2XSI8"/>
<feature type="region of interest" description="Disordered" evidence="1">
    <location>
        <begin position="198"/>
        <end position="244"/>
    </location>
</feature>
<dbReference type="EMBL" id="FQ790261">
    <property type="protein sequence ID" value="CCD43625.1"/>
    <property type="molecule type" value="Genomic_DNA"/>
</dbReference>
<name>G2XSI8_BOTF4</name>
<accession>G2XSI8</accession>
<protein>
    <submittedName>
        <fullName evidence="2">Uncharacterized protein</fullName>
    </submittedName>
</protein>
<evidence type="ECO:0000313" key="3">
    <source>
        <dbReference type="Proteomes" id="UP000008177"/>
    </source>
</evidence>
<dbReference type="HOGENOM" id="CLU_1137846_0_0_1"/>
<reference evidence="3" key="1">
    <citation type="journal article" date="2011" name="PLoS Genet.">
        <title>Genomic analysis of the necrotrophic fungal pathogens Sclerotinia sclerotiorum and Botrytis cinerea.</title>
        <authorList>
            <person name="Amselem J."/>
            <person name="Cuomo C.A."/>
            <person name="van Kan J.A."/>
            <person name="Viaud M."/>
            <person name="Benito E.P."/>
            <person name="Couloux A."/>
            <person name="Coutinho P.M."/>
            <person name="de Vries R.P."/>
            <person name="Dyer P.S."/>
            <person name="Fillinger S."/>
            <person name="Fournier E."/>
            <person name="Gout L."/>
            <person name="Hahn M."/>
            <person name="Kohn L."/>
            <person name="Lapalu N."/>
            <person name="Plummer K.M."/>
            <person name="Pradier J.M."/>
            <person name="Quevillon E."/>
            <person name="Sharon A."/>
            <person name="Simon A."/>
            <person name="ten Have A."/>
            <person name="Tudzynski B."/>
            <person name="Tudzynski P."/>
            <person name="Wincker P."/>
            <person name="Andrew M."/>
            <person name="Anthouard V."/>
            <person name="Beever R.E."/>
            <person name="Beffa R."/>
            <person name="Benoit I."/>
            <person name="Bouzid O."/>
            <person name="Brault B."/>
            <person name="Chen Z."/>
            <person name="Choquer M."/>
            <person name="Collemare J."/>
            <person name="Cotton P."/>
            <person name="Danchin E.G."/>
            <person name="Da Silva C."/>
            <person name="Gautier A."/>
            <person name="Giraud C."/>
            <person name="Giraud T."/>
            <person name="Gonzalez C."/>
            <person name="Grossetete S."/>
            <person name="Guldener U."/>
            <person name="Henrissat B."/>
            <person name="Howlett B.J."/>
            <person name="Kodira C."/>
            <person name="Kretschmer M."/>
            <person name="Lappartient A."/>
            <person name="Leroch M."/>
            <person name="Levis C."/>
            <person name="Mauceli E."/>
            <person name="Neuveglise C."/>
            <person name="Oeser B."/>
            <person name="Pearson M."/>
            <person name="Poulain J."/>
            <person name="Poussereau N."/>
            <person name="Quesneville H."/>
            <person name="Rascle C."/>
            <person name="Schumacher J."/>
            <person name="Segurens B."/>
            <person name="Sexton A."/>
            <person name="Silva E."/>
            <person name="Sirven C."/>
            <person name="Soanes D.M."/>
            <person name="Talbot N.J."/>
            <person name="Templeton M."/>
            <person name="Yandava C."/>
            <person name="Yarden O."/>
            <person name="Zeng Q."/>
            <person name="Rollins J.A."/>
            <person name="Lebrun M.H."/>
            <person name="Dickman M."/>
        </authorList>
    </citation>
    <scope>NUCLEOTIDE SEQUENCE [LARGE SCALE GENOMIC DNA]</scope>
    <source>
        <strain evidence="3">T4</strain>
    </source>
</reference>
<sequence>MKPQTIAFENVSLSDKKITKLSYLSTISNEIFETIMVEVKIEEPRNVTVRCKRFGIGGYSWPLEPLQDFYFNPEIDTLCPVTEEEWSSEAFYTLCEVMKIIKVSIIAISDCMYAEDARRSLWGTFYTMSKIKNWSSSFKDIMMYTTKQSFEDNYRPEFVTFEGSRITLSMYQSKAWSIQMHHARPMLKKLIAMKDAQDMADKEAERNGEVGSLDPEIGENNSGRDEDNSVENDGNSDEDENSDD</sequence>
<feature type="compositionally biased region" description="Basic and acidic residues" evidence="1">
    <location>
        <begin position="198"/>
        <end position="208"/>
    </location>
</feature>
<proteinExistence type="predicted"/>
<organism evidence="2 3">
    <name type="scientific">Botryotinia fuckeliana (strain T4)</name>
    <name type="common">Noble rot fungus</name>
    <name type="synonym">Botrytis cinerea</name>
    <dbReference type="NCBI Taxonomy" id="999810"/>
    <lineage>
        <taxon>Eukaryota</taxon>
        <taxon>Fungi</taxon>
        <taxon>Dikarya</taxon>
        <taxon>Ascomycota</taxon>
        <taxon>Pezizomycotina</taxon>
        <taxon>Leotiomycetes</taxon>
        <taxon>Helotiales</taxon>
        <taxon>Sclerotiniaceae</taxon>
        <taxon>Botrytis</taxon>
    </lineage>
</organism>
<evidence type="ECO:0000256" key="1">
    <source>
        <dbReference type="SAM" id="MobiDB-lite"/>
    </source>
</evidence>